<evidence type="ECO:0000313" key="1">
    <source>
        <dbReference type="EMBL" id="KNC71069.1"/>
    </source>
</evidence>
<dbReference type="OrthoDB" id="6770063at2759"/>
<name>A0A0L0F394_9EUKA</name>
<sequence length="50" mass="5543">MVLLTPETTCLVVLFAINLLNYMDRLTVAGVLSISDPQKAGFLKDITFQQ</sequence>
<accession>A0A0L0F394</accession>
<evidence type="ECO:0000313" key="2">
    <source>
        <dbReference type="Proteomes" id="UP000054560"/>
    </source>
</evidence>
<keyword evidence="2" id="KW-1185">Reference proteome</keyword>
<dbReference type="RefSeq" id="XP_014144971.1">
    <property type="nucleotide sequence ID" value="XM_014289496.1"/>
</dbReference>
<dbReference type="Proteomes" id="UP000054560">
    <property type="component" value="Unassembled WGS sequence"/>
</dbReference>
<organism evidence="1 2">
    <name type="scientific">Sphaeroforma arctica JP610</name>
    <dbReference type="NCBI Taxonomy" id="667725"/>
    <lineage>
        <taxon>Eukaryota</taxon>
        <taxon>Ichthyosporea</taxon>
        <taxon>Ichthyophonida</taxon>
        <taxon>Sphaeroforma</taxon>
    </lineage>
</organism>
<gene>
    <name evidence="1" type="ORF">SARC_16396</name>
</gene>
<feature type="non-terminal residue" evidence="1">
    <location>
        <position position="50"/>
    </location>
</feature>
<dbReference type="GeneID" id="25916900"/>
<dbReference type="EMBL" id="KQ249586">
    <property type="protein sequence ID" value="KNC71069.1"/>
    <property type="molecule type" value="Genomic_DNA"/>
</dbReference>
<dbReference type="AlphaFoldDB" id="A0A0L0F394"/>
<proteinExistence type="predicted"/>
<reference evidence="1 2" key="1">
    <citation type="submission" date="2011-02" db="EMBL/GenBank/DDBJ databases">
        <title>The Genome Sequence of Sphaeroforma arctica JP610.</title>
        <authorList>
            <consortium name="The Broad Institute Genome Sequencing Platform"/>
            <person name="Russ C."/>
            <person name="Cuomo C."/>
            <person name="Young S.K."/>
            <person name="Zeng Q."/>
            <person name="Gargeya S."/>
            <person name="Alvarado L."/>
            <person name="Berlin A."/>
            <person name="Chapman S.B."/>
            <person name="Chen Z."/>
            <person name="Freedman E."/>
            <person name="Gellesch M."/>
            <person name="Goldberg J."/>
            <person name="Griggs A."/>
            <person name="Gujja S."/>
            <person name="Heilman E."/>
            <person name="Heiman D."/>
            <person name="Howarth C."/>
            <person name="Mehta T."/>
            <person name="Neiman D."/>
            <person name="Pearson M."/>
            <person name="Roberts A."/>
            <person name="Saif S."/>
            <person name="Shea T."/>
            <person name="Shenoy N."/>
            <person name="Sisk P."/>
            <person name="Stolte C."/>
            <person name="Sykes S."/>
            <person name="White J."/>
            <person name="Yandava C."/>
            <person name="Burger G."/>
            <person name="Gray M.W."/>
            <person name="Holland P.W.H."/>
            <person name="King N."/>
            <person name="Lang F.B.F."/>
            <person name="Roger A.J."/>
            <person name="Ruiz-Trillo I."/>
            <person name="Haas B."/>
            <person name="Nusbaum C."/>
            <person name="Birren B."/>
        </authorList>
    </citation>
    <scope>NUCLEOTIDE SEQUENCE [LARGE SCALE GENOMIC DNA]</scope>
    <source>
        <strain evidence="1 2">JP610</strain>
    </source>
</reference>
<protein>
    <submittedName>
        <fullName evidence="1">Uncharacterized protein</fullName>
    </submittedName>
</protein>